<dbReference type="EMBL" id="KV440974">
    <property type="protein sequence ID" value="OAD77658.1"/>
    <property type="molecule type" value="Genomic_DNA"/>
</dbReference>
<dbReference type="VEuPathDB" id="FungiDB:PHYBLDRAFT_141528"/>
<evidence type="ECO:0000313" key="3">
    <source>
        <dbReference type="Proteomes" id="UP000077315"/>
    </source>
</evidence>
<accession>A0A167PCE5</accession>
<proteinExistence type="predicted"/>
<dbReference type="Proteomes" id="UP000077315">
    <property type="component" value="Unassembled WGS sequence"/>
</dbReference>
<gene>
    <name evidence="2" type="ORF">PHYBLDRAFT_141528</name>
</gene>
<protein>
    <submittedName>
        <fullName evidence="2">Uncharacterized protein</fullName>
    </submittedName>
</protein>
<evidence type="ECO:0000313" key="2">
    <source>
        <dbReference type="EMBL" id="OAD77658.1"/>
    </source>
</evidence>
<evidence type="ECO:0000256" key="1">
    <source>
        <dbReference type="SAM" id="MobiDB-lite"/>
    </source>
</evidence>
<dbReference type="AlphaFoldDB" id="A0A167PCE5"/>
<organism evidence="2 3">
    <name type="scientific">Phycomyces blakesleeanus (strain ATCC 8743b / DSM 1359 / FGSC 10004 / NBRC 33097 / NRRL 1555)</name>
    <dbReference type="NCBI Taxonomy" id="763407"/>
    <lineage>
        <taxon>Eukaryota</taxon>
        <taxon>Fungi</taxon>
        <taxon>Fungi incertae sedis</taxon>
        <taxon>Mucoromycota</taxon>
        <taxon>Mucoromycotina</taxon>
        <taxon>Mucoromycetes</taxon>
        <taxon>Mucorales</taxon>
        <taxon>Phycomycetaceae</taxon>
        <taxon>Phycomyces</taxon>
    </lineage>
</organism>
<reference evidence="3" key="1">
    <citation type="submission" date="2015-06" db="EMBL/GenBank/DDBJ databases">
        <title>Expansion of signal transduction pathways in fungi by whole-genome duplication.</title>
        <authorList>
            <consortium name="DOE Joint Genome Institute"/>
            <person name="Corrochano L.M."/>
            <person name="Kuo A."/>
            <person name="Marcet-Houben M."/>
            <person name="Polaino S."/>
            <person name="Salamov A."/>
            <person name="Villalobos J.M."/>
            <person name="Alvarez M.I."/>
            <person name="Avalos J."/>
            <person name="Benito E.P."/>
            <person name="Benoit I."/>
            <person name="Burger G."/>
            <person name="Camino L.P."/>
            <person name="Canovas D."/>
            <person name="Cerda-Olmedo E."/>
            <person name="Cheng J.-F."/>
            <person name="Dominguez A."/>
            <person name="Elias M."/>
            <person name="Eslava A.P."/>
            <person name="Glaser F."/>
            <person name="Grimwood J."/>
            <person name="Gutierrez G."/>
            <person name="Heitman J."/>
            <person name="Henrissat B."/>
            <person name="Iturriaga E.A."/>
            <person name="Lang B.F."/>
            <person name="Lavin J.L."/>
            <person name="Lee S."/>
            <person name="Li W."/>
            <person name="Lindquist E."/>
            <person name="Lopez-Garcia S."/>
            <person name="Luque E.M."/>
            <person name="Marcos A.T."/>
            <person name="Martin J."/>
            <person name="McCluskey K."/>
            <person name="Medina H.R."/>
            <person name="Miralles-Duran A."/>
            <person name="Miyazaki A."/>
            <person name="Munoz-Torres E."/>
            <person name="Oguiza J.A."/>
            <person name="Ohm R."/>
            <person name="Olmedo M."/>
            <person name="Orejas M."/>
            <person name="Ortiz-Castellanos L."/>
            <person name="Pisabarro A.G."/>
            <person name="Rodriguez-Romero J."/>
            <person name="Ruiz-Herrera J."/>
            <person name="Ruiz-Vazquez R."/>
            <person name="Sanz C."/>
            <person name="Schackwitz W."/>
            <person name="Schmutz J."/>
            <person name="Shahriari M."/>
            <person name="Shelest E."/>
            <person name="Silva-Franco F."/>
            <person name="Soanes D."/>
            <person name="Syed K."/>
            <person name="Tagua V.G."/>
            <person name="Talbot N.J."/>
            <person name="Thon M."/>
            <person name="De vries R.P."/>
            <person name="Wiebenga A."/>
            <person name="Yadav J.S."/>
            <person name="Braun E.L."/>
            <person name="Baker S."/>
            <person name="Garre V."/>
            <person name="Horwitz B."/>
            <person name="Torres-Martinez S."/>
            <person name="Idnurm A."/>
            <person name="Herrera-Estrella A."/>
            <person name="Gabaldon T."/>
            <person name="Grigoriev I.V."/>
        </authorList>
    </citation>
    <scope>NUCLEOTIDE SEQUENCE [LARGE SCALE GENOMIC DNA]</scope>
    <source>
        <strain evidence="3">NRRL 1555(-)</strain>
    </source>
</reference>
<name>A0A167PCE5_PHYB8</name>
<feature type="region of interest" description="Disordered" evidence="1">
    <location>
        <begin position="120"/>
        <end position="146"/>
    </location>
</feature>
<dbReference type="InParanoid" id="A0A167PCE5"/>
<dbReference type="RefSeq" id="XP_018295698.1">
    <property type="nucleotide sequence ID" value="XM_018430609.1"/>
</dbReference>
<keyword evidence="3" id="KW-1185">Reference proteome</keyword>
<sequence length="146" mass="16303">MHAVDSMVVGMIWWRRARIEKQFYRAFYQTFRQWYGMVCRQTLFQQAGVRLGVFTYGAERVMAPGSHGTIVGAKHVLHQKPRINSAIASTTAFADNVVSTLTDLATSSLSVNDNFDVSDNVTKKPNKADNTDYDTGDTVANDTTEC</sequence>
<dbReference type="GeneID" id="28991515"/>